<evidence type="ECO:0000256" key="2">
    <source>
        <dbReference type="SAM" id="MobiDB-lite"/>
    </source>
</evidence>
<feature type="compositionally biased region" description="Basic and acidic residues" evidence="2">
    <location>
        <begin position="40"/>
        <end position="57"/>
    </location>
</feature>
<evidence type="ECO:0000259" key="4">
    <source>
        <dbReference type="SMART" id="SM00644"/>
    </source>
</evidence>
<feature type="region of interest" description="Disordered" evidence="2">
    <location>
        <begin position="144"/>
        <end position="166"/>
    </location>
</feature>
<feature type="domain" description="N-acetylmuramoyl-L-alanine amidase" evidence="4">
    <location>
        <begin position="264"/>
        <end position="420"/>
    </location>
</feature>
<evidence type="ECO:0000259" key="5">
    <source>
        <dbReference type="SMART" id="SM00701"/>
    </source>
</evidence>
<dbReference type="STRING" id="1075402.AN216_03125"/>
<dbReference type="GO" id="GO:0008745">
    <property type="term" value="F:N-acetylmuramoyl-L-alanine amidase activity"/>
    <property type="evidence" value="ECO:0007669"/>
    <property type="project" value="InterPro"/>
</dbReference>
<dbReference type="InterPro" id="IPR002502">
    <property type="entry name" value="Amidase_domain"/>
</dbReference>
<dbReference type="InterPro" id="IPR015510">
    <property type="entry name" value="PGRP"/>
</dbReference>
<comment type="similarity">
    <text evidence="1">Belongs to the N-acetylmuramoyl-L-alanine amidase 2 family.</text>
</comment>
<dbReference type="GO" id="GO:0009253">
    <property type="term" value="P:peptidoglycan catabolic process"/>
    <property type="evidence" value="ECO:0007669"/>
    <property type="project" value="InterPro"/>
</dbReference>
<dbReference type="AlphaFoldDB" id="A0A1E7KNJ0"/>
<dbReference type="SMART" id="SM00701">
    <property type="entry name" value="PGRP"/>
    <property type="match status" value="1"/>
</dbReference>
<dbReference type="RefSeq" id="WP_070195031.1">
    <property type="nucleotide sequence ID" value="NZ_LJGU01000097.1"/>
</dbReference>
<evidence type="ECO:0000313" key="6">
    <source>
        <dbReference type="EMBL" id="OEV05468.1"/>
    </source>
</evidence>
<evidence type="ECO:0008006" key="8">
    <source>
        <dbReference type="Google" id="ProtNLM"/>
    </source>
</evidence>
<keyword evidence="7" id="KW-1185">Reference proteome</keyword>
<gene>
    <name evidence="6" type="ORF">AN216_03125</name>
</gene>
<proteinExistence type="inferred from homology"/>
<dbReference type="SMART" id="SM00644">
    <property type="entry name" value="Ami_2"/>
    <property type="match status" value="1"/>
</dbReference>
<dbReference type="PATRIC" id="fig|1075402.3.peg.3256"/>
<evidence type="ECO:0000313" key="7">
    <source>
        <dbReference type="Proteomes" id="UP000176101"/>
    </source>
</evidence>
<dbReference type="OrthoDB" id="514320at2"/>
<organism evidence="6 7">
    <name type="scientific">Streptomyces oceani</name>
    <dbReference type="NCBI Taxonomy" id="1075402"/>
    <lineage>
        <taxon>Bacteria</taxon>
        <taxon>Bacillati</taxon>
        <taxon>Actinomycetota</taxon>
        <taxon>Actinomycetes</taxon>
        <taxon>Kitasatosporales</taxon>
        <taxon>Streptomycetaceae</taxon>
        <taxon>Streptomyces</taxon>
    </lineage>
</organism>
<feature type="region of interest" description="Disordered" evidence="2">
    <location>
        <begin position="187"/>
        <end position="246"/>
    </location>
</feature>
<dbReference type="SUPFAM" id="SSF55846">
    <property type="entry name" value="N-acetylmuramoyl-L-alanine amidase-like"/>
    <property type="match status" value="1"/>
</dbReference>
<dbReference type="InterPro" id="IPR036505">
    <property type="entry name" value="Amidase/PGRP_sf"/>
</dbReference>
<dbReference type="GO" id="GO:0008270">
    <property type="term" value="F:zinc ion binding"/>
    <property type="evidence" value="ECO:0007669"/>
    <property type="project" value="InterPro"/>
</dbReference>
<evidence type="ECO:0000256" key="3">
    <source>
        <dbReference type="SAM" id="SignalP"/>
    </source>
</evidence>
<reference evidence="6 7" key="1">
    <citation type="journal article" date="2016" name="Front. Microbiol.">
        <title>Comparative Genomics Analysis of Streptomyces Species Reveals Their Adaptation to the Marine Environment and Their Diversity at the Genomic Level.</title>
        <authorList>
            <person name="Tian X."/>
            <person name="Zhang Z."/>
            <person name="Yang T."/>
            <person name="Chen M."/>
            <person name="Li J."/>
            <person name="Chen F."/>
            <person name="Yang J."/>
            <person name="Li W."/>
            <person name="Zhang B."/>
            <person name="Zhang Z."/>
            <person name="Wu J."/>
            <person name="Zhang C."/>
            <person name="Long L."/>
            <person name="Xiao J."/>
        </authorList>
    </citation>
    <scope>NUCLEOTIDE SEQUENCE [LARGE SCALE GENOMIC DNA]</scope>
    <source>
        <strain evidence="6 7">SCSIO 02100</strain>
    </source>
</reference>
<feature type="compositionally biased region" description="Basic and acidic residues" evidence="2">
    <location>
        <begin position="222"/>
        <end position="231"/>
    </location>
</feature>
<feature type="compositionally biased region" description="Basic and acidic residues" evidence="2">
    <location>
        <begin position="72"/>
        <end position="89"/>
    </location>
</feature>
<dbReference type="CDD" id="cd06583">
    <property type="entry name" value="PGRP"/>
    <property type="match status" value="1"/>
</dbReference>
<evidence type="ECO:0000256" key="1">
    <source>
        <dbReference type="ARBA" id="ARBA00007553"/>
    </source>
</evidence>
<feature type="compositionally biased region" description="Low complexity" evidence="2">
    <location>
        <begin position="156"/>
        <end position="165"/>
    </location>
</feature>
<accession>A0A1E7KNJ0</accession>
<dbReference type="InterPro" id="IPR006619">
    <property type="entry name" value="PGRP_domain_met/bac"/>
</dbReference>
<protein>
    <recommendedName>
        <fullName evidence="8">N-acetylmuramoyl-L-alanine amidase</fullName>
    </recommendedName>
</protein>
<dbReference type="PANTHER" id="PTHR11022">
    <property type="entry name" value="PEPTIDOGLYCAN RECOGNITION PROTEIN"/>
    <property type="match status" value="1"/>
</dbReference>
<dbReference type="EMBL" id="LJGU01000097">
    <property type="protein sequence ID" value="OEV05468.1"/>
    <property type="molecule type" value="Genomic_DNA"/>
</dbReference>
<feature type="chain" id="PRO_5039251839" description="N-acetylmuramoyl-L-alanine amidase" evidence="3">
    <location>
        <begin position="26"/>
        <end position="440"/>
    </location>
</feature>
<dbReference type="PANTHER" id="PTHR11022:SF41">
    <property type="entry name" value="PEPTIDOGLYCAN-RECOGNITION PROTEIN LC-RELATED"/>
    <property type="match status" value="1"/>
</dbReference>
<dbReference type="Proteomes" id="UP000176101">
    <property type="component" value="Unassembled WGS sequence"/>
</dbReference>
<feature type="signal peptide" evidence="3">
    <location>
        <begin position="1"/>
        <end position="25"/>
    </location>
</feature>
<comment type="caution">
    <text evidence="6">The sequence shown here is derived from an EMBL/GenBank/DDBJ whole genome shotgun (WGS) entry which is preliminary data.</text>
</comment>
<feature type="domain" description="Peptidoglycan recognition protein family" evidence="5">
    <location>
        <begin position="251"/>
        <end position="404"/>
    </location>
</feature>
<name>A0A1E7KNJ0_9ACTN</name>
<dbReference type="Gene3D" id="3.40.80.10">
    <property type="entry name" value="Peptidoglycan recognition protein-like"/>
    <property type="match status" value="1"/>
</dbReference>
<keyword evidence="3" id="KW-0732">Signal</keyword>
<sequence>MRVLSASALGSLCTAALLLPPVVPAAASTVAEQDAAADVRTADVRTGDARTGADRRASLGSTRSLPLPPADVSDRARQNDQDVSQDSRDAGVGGARELAPRTVEPFSLLGVVWEDADRELGGQVRVRTRSVRTGEWSEWHDLTEHRGHAAERRRGAGPTRGATAPLWVGASDGVQLRAEDAAGNLPRGMRLELVRPGSDEPPAEGEPAGRRGGSDGTTLPALDRERTKAAAESRGSAGTYDPKGEHIAPRPAIVTREGWGADPNLREPGHAYTDAVRTAFVHHTAGSNGYDCSEAPRIIQAIHRYHVKSSGWRDIGYNFLVDKCGKIYEGRAGGVAKPVRGAHTLGFNENSMGVAVLGSYDKTEPSRQARDAVAELAAWKLGLYGVDPRGTSGMTGEDGARQRMDAISGHRDGFATECPGDLLYGRLDEVRATAARSQGR</sequence>
<feature type="region of interest" description="Disordered" evidence="2">
    <location>
        <begin position="31"/>
        <end position="97"/>
    </location>
</feature>
<dbReference type="Pfam" id="PF01510">
    <property type="entry name" value="Amidase_2"/>
    <property type="match status" value="1"/>
</dbReference>
<feature type="compositionally biased region" description="Basic and acidic residues" evidence="2">
    <location>
        <begin position="144"/>
        <end position="154"/>
    </location>
</feature>